<name>A0A6L5WJU6_9BACT</name>
<reference evidence="1 2" key="1">
    <citation type="submission" date="2019-09" db="EMBL/GenBank/DDBJ databases">
        <authorList>
            <person name="Silva M."/>
            <person name="Pereira G."/>
            <person name="Lopes-Da-Costa L."/>
            <person name="Silva E."/>
        </authorList>
    </citation>
    <scope>NUCLEOTIDE SEQUENCE [LARGE SCALE GENOMIC DNA]</scope>
    <source>
        <strain evidence="1 2">FMV-PI01</strain>
    </source>
</reference>
<organism evidence="1 2">
    <name type="scientific">Campylobacter portucalensis</name>
    <dbReference type="NCBI Taxonomy" id="2608384"/>
    <lineage>
        <taxon>Bacteria</taxon>
        <taxon>Pseudomonadati</taxon>
        <taxon>Campylobacterota</taxon>
        <taxon>Epsilonproteobacteria</taxon>
        <taxon>Campylobacterales</taxon>
        <taxon>Campylobacteraceae</taxon>
        <taxon>Campylobacter</taxon>
    </lineage>
</organism>
<dbReference type="AlphaFoldDB" id="A0A6L5WJU6"/>
<keyword evidence="2" id="KW-1185">Reference proteome</keyword>
<evidence type="ECO:0000313" key="2">
    <source>
        <dbReference type="Proteomes" id="UP000476338"/>
    </source>
</evidence>
<dbReference type="Proteomes" id="UP000476338">
    <property type="component" value="Unassembled WGS sequence"/>
</dbReference>
<gene>
    <name evidence="1" type="ORF">F1B92_02750</name>
</gene>
<reference evidence="1 2" key="2">
    <citation type="submission" date="2020-03" db="EMBL/GenBank/DDBJ databases">
        <title>Campylobacter portucalensis sp. nov., a new species of Campylobacter isolated from the reproductive tract of bulls.</title>
        <authorList>
            <person name="Silva M.F."/>
            <person name="Pereira G."/>
            <person name="Carneiro C."/>
            <person name="Hemphill A."/>
            <person name="Mateus L."/>
            <person name="Lopes-Da-Costa L."/>
            <person name="Silva E."/>
        </authorList>
    </citation>
    <scope>NUCLEOTIDE SEQUENCE [LARGE SCALE GENOMIC DNA]</scope>
    <source>
        <strain evidence="1 2">FMV-PI01</strain>
    </source>
</reference>
<evidence type="ECO:0000313" key="1">
    <source>
        <dbReference type="EMBL" id="MSN96123.1"/>
    </source>
</evidence>
<comment type="caution">
    <text evidence="1">The sequence shown here is derived from an EMBL/GenBank/DDBJ whole genome shotgun (WGS) entry which is preliminary data.</text>
</comment>
<dbReference type="RefSeq" id="WP_154570390.1">
    <property type="nucleotide sequence ID" value="NZ_VWSJ01000007.1"/>
</dbReference>
<proteinExistence type="predicted"/>
<accession>A0A6L5WJU6</accession>
<sequence>MELLYDTKLETTFGMNLLKNKYQKNRHPKELAYNFENGESDTPDQCLEYDGGKNILKAIFNACKALNQIHFNLMVNKKFKLSIFIAL</sequence>
<dbReference type="EMBL" id="VWSJ01000007">
    <property type="protein sequence ID" value="MSN96123.1"/>
    <property type="molecule type" value="Genomic_DNA"/>
</dbReference>
<protein>
    <submittedName>
        <fullName evidence="1">Uncharacterized protein</fullName>
    </submittedName>
</protein>